<evidence type="ECO:0000313" key="2">
    <source>
        <dbReference type="EMBL" id="VXA83036.1"/>
    </source>
</evidence>
<feature type="region of interest" description="Disordered" evidence="1">
    <location>
        <begin position="46"/>
        <end position="89"/>
    </location>
</feature>
<dbReference type="EMBL" id="CABWLC010000006">
    <property type="protein sequence ID" value="VXA83036.1"/>
    <property type="molecule type" value="Genomic_DNA"/>
</dbReference>
<organism evidence="2 3">
    <name type="scientific">Aeromonas veronii</name>
    <dbReference type="NCBI Taxonomy" id="654"/>
    <lineage>
        <taxon>Bacteria</taxon>
        <taxon>Pseudomonadati</taxon>
        <taxon>Pseudomonadota</taxon>
        <taxon>Gammaproteobacteria</taxon>
        <taxon>Aeromonadales</taxon>
        <taxon>Aeromonadaceae</taxon>
        <taxon>Aeromonas</taxon>
    </lineage>
</organism>
<accession>A0A653KW71</accession>
<evidence type="ECO:0000256" key="1">
    <source>
        <dbReference type="SAM" id="MobiDB-lite"/>
    </source>
</evidence>
<dbReference type="Proteomes" id="UP000439123">
    <property type="component" value="Unassembled WGS sequence"/>
</dbReference>
<sequence length="98" mass="10367">MQAGGTPHIAPHQGLDIELEADGEQQQGDAEISHLAQGGSIFISHAVEDKTGGQKAEQGGQANQIDYHAAAKGHGDQNGFHNRSCKGRRDLPCLTLGW</sequence>
<proteinExistence type="predicted"/>
<gene>
    <name evidence="2" type="ORF">AERO8C_140354</name>
</gene>
<name>A0A653KW71_AERVE</name>
<dbReference type="AlphaFoldDB" id="A0A653KW71"/>
<reference evidence="2 3" key="1">
    <citation type="submission" date="2019-10" db="EMBL/GenBank/DDBJ databases">
        <authorList>
            <person name="Karimi E."/>
        </authorList>
    </citation>
    <scope>NUCLEOTIDE SEQUENCE [LARGE SCALE GENOMIC DNA]</scope>
    <source>
        <strain evidence="2">Aeromonas sp. 8C</strain>
    </source>
</reference>
<protein>
    <submittedName>
        <fullName evidence="2">Uncharacterized protein</fullName>
    </submittedName>
</protein>
<evidence type="ECO:0000313" key="3">
    <source>
        <dbReference type="Proteomes" id="UP000439123"/>
    </source>
</evidence>